<dbReference type="InterPro" id="IPR024961">
    <property type="entry name" value="T2SS_GspC_N"/>
</dbReference>
<proteinExistence type="inferred from homology"/>
<dbReference type="AlphaFoldDB" id="U2ZZ24"/>
<evidence type="ECO:0000256" key="7">
    <source>
        <dbReference type="ARBA" id="ARBA00022927"/>
    </source>
</evidence>
<dbReference type="GO" id="GO:0005886">
    <property type="term" value="C:plasma membrane"/>
    <property type="evidence" value="ECO:0007669"/>
    <property type="project" value="UniProtKB-SubCell"/>
</dbReference>
<dbReference type="GO" id="GO:0015627">
    <property type="term" value="C:type II protein secretion system complex"/>
    <property type="evidence" value="ECO:0007669"/>
    <property type="project" value="InterPro"/>
</dbReference>
<evidence type="ECO:0000256" key="10">
    <source>
        <dbReference type="SAM" id="Phobius"/>
    </source>
</evidence>
<keyword evidence="8 10" id="KW-1133">Transmembrane helix</keyword>
<evidence type="ECO:0000256" key="6">
    <source>
        <dbReference type="ARBA" id="ARBA00022692"/>
    </source>
</evidence>
<keyword evidence="6 10" id="KW-0812">Transmembrane</keyword>
<keyword evidence="5" id="KW-0997">Cell inner membrane</keyword>
<dbReference type="Gene3D" id="2.30.42.10">
    <property type="match status" value="1"/>
</dbReference>
<dbReference type="EMBL" id="BATJ01000004">
    <property type="protein sequence ID" value="GAD66690.1"/>
    <property type="molecule type" value="Genomic_DNA"/>
</dbReference>
<evidence type="ECO:0000256" key="3">
    <source>
        <dbReference type="ARBA" id="ARBA00022448"/>
    </source>
</evidence>
<keyword evidence="13" id="KW-1185">Reference proteome</keyword>
<evidence type="ECO:0000313" key="13">
    <source>
        <dbReference type="Proteomes" id="UP000016570"/>
    </source>
</evidence>
<name>U2ZZ24_VIBPR</name>
<sequence>MKQIELSKMHVWLHNIGKNNKELQRYASAGLAVIMLIWSAWLVGKIVWMLPADSSSVVTWKPSASGNTPSYSKELDLSNVHQSHLFGQYQANTDTKPKPVVQDAPKTQLNLILVGVVASSERNLGLAVIANRGQQATYGISERIEGTRAKLKAVLNDRVIIDNAGRDETLMLEGIDYKKLEVSEPRRAIVSNVQGNNPASAEDKIEMIRNEITENPQKIFDYVRLSQVKKDDQVIGYRVSPGQDPELFNSVGLQNGDIAIRLNGEDLTDKDSMGKIFQNISELTELSLTVERDGQQHDIYIEF</sequence>
<comment type="subcellular location">
    <subcellularLocation>
        <location evidence="1">Cell inner membrane</location>
    </subcellularLocation>
</comment>
<comment type="caution">
    <text evidence="12">The sequence shown here is derived from an EMBL/GenBank/DDBJ whole genome shotgun (WGS) entry which is preliminary data.</text>
</comment>
<evidence type="ECO:0000256" key="2">
    <source>
        <dbReference type="ARBA" id="ARBA00007986"/>
    </source>
</evidence>
<dbReference type="GO" id="GO:0015628">
    <property type="term" value="P:protein secretion by the type II secretion system"/>
    <property type="evidence" value="ECO:0007669"/>
    <property type="project" value="InterPro"/>
</dbReference>
<dbReference type="Proteomes" id="UP000016570">
    <property type="component" value="Unassembled WGS sequence"/>
</dbReference>
<dbReference type="Gene3D" id="2.30.30.830">
    <property type="match status" value="1"/>
</dbReference>
<evidence type="ECO:0000256" key="4">
    <source>
        <dbReference type="ARBA" id="ARBA00022475"/>
    </source>
</evidence>
<evidence type="ECO:0000313" key="12">
    <source>
        <dbReference type="EMBL" id="GAD66690.1"/>
    </source>
</evidence>
<evidence type="ECO:0000256" key="5">
    <source>
        <dbReference type="ARBA" id="ARBA00022519"/>
    </source>
</evidence>
<dbReference type="SUPFAM" id="SSF50156">
    <property type="entry name" value="PDZ domain-like"/>
    <property type="match status" value="1"/>
</dbReference>
<accession>U2ZZ24</accession>
<gene>
    <name evidence="12" type="primary">gspC</name>
    <name evidence="12" type="ORF">VPR01S_04_02940</name>
</gene>
<reference evidence="12 13" key="1">
    <citation type="submission" date="2013-09" db="EMBL/GenBank/DDBJ databases">
        <title>Whole genome shotgun sequence of Vibrio proteolyticus NBRC 13287.</title>
        <authorList>
            <person name="Isaki S."/>
            <person name="Hosoyama A."/>
            <person name="Numata M."/>
            <person name="Hashimoto M."/>
            <person name="Hosoyama Y."/>
            <person name="Tsuchikane K."/>
            <person name="Noguchi M."/>
            <person name="Hirakata S."/>
            <person name="Ichikawa N."/>
            <person name="Ohji S."/>
            <person name="Yamazoe A."/>
            <person name="Fujita N."/>
        </authorList>
    </citation>
    <scope>NUCLEOTIDE SEQUENCE [LARGE SCALE GENOMIC DNA]</scope>
    <source>
        <strain evidence="12 13">NBRC 13287</strain>
    </source>
</reference>
<dbReference type="InterPro" id="IPR001639">
    <property type="entry name" value="T2SS_protein-GspC"/>
</dbReference>
<evidence type="ECO:0000256" key="1">
    <source>
        <dbReference type="ARBA" id="ARBA00004533"/>
    </source>
</evidence>
<feature type="transmembrane region" description="Helical" evidence="10">
    <location>
        <begin position="26"/>
        <end position="50"/>
    </location>
</feature>
<organism evidence="12 13">
    <name type="scientific">Vibrio proteolyticus NBRC 13287</name>
    <dbReference type="NCBI Taxonomy" id="1219065"/>
    <lineage>
        <taxon>Bacteria</taxon>
        <taxon>Pseudomonadati</taxon>
        <taxon>Pseudomonadota</taxon>
        <taxon>Gammaproteobacteria</taxon>
        <taxon>Vibrionales</taxon>
        <taxon>Vibrionaceae</taxon>
        <taxon>Vibrio</taxon>
    </lineage>
</organism>
<dbReference type="InterPro" id="IPR036034">
    <property type="entry name" value="PDZ_sf"/>
</dbReference>
<comment type="similarity">
    <text evidence="2">Belongs to the GSP C family.</text>
</comment>
<evidence type="ECO:0000256" key="9">
    <source>
        <dbReference type="ARBA" id="ARBA00023136"/>
    </source>
</evidence>
<evidence type="ECO:0000259" key="11">
    <source>
        <dbReference type="Pfam" id="PF11356"/>
    </source>
</evidence>
<keyword evidence="3" id="KW-0813">Transport</keyword>
<dbReference type="STRING" id="1219065.VPR01S_04_02940"/>
<protein>
    <submittedName>
        <fullName evidence="12">Type II secretion system protein C</fullName>
    </submittedName>
</protein>
<keyword evidence="7" id="KW-0653">Protein transport</keyword>
<keyword evidence="9 10" id="KW-0472">Membrane</keyword>
<feature type="domain" description="Type II secretion system protein GspC N-terminal" evidence="11">
    <location>
        <begin position="35"/>
        <end position="172"/>
    </location>
</feature>
<dbReference type="eggNOG" id="COG3031">
    <property type="taxonomic scope" value="Bacteria"/>
</dbReference>
<evidence type="ECO:0000256" key="8">
    <source>
        <dbReference type="ARBA" id="ARBA00022989"/>
    </source>
</evidence>
<keyword evidence="4" id="KW-1003">Cell membrane</keyword>
<dbReference type="NCBIfam" id="TIGR01713">
    <property type="entry name" value="typeII_sec_gspC"/>
    <property type="match status" value="1"/>
</dbReference>
<dbReference type="Pfam" id="PF11356">
    <property type="entry name" value="T2SSC"/>
    <property type="match status" value="1"/>
</dbReference>